<keyword evidence="2" id="KW-1185">Reference proteome</keyword>
<dbReference type="AlphaFoldDB" id="A0A839TA31"/>
<sequence length="265" mass="29603">MALALVVPAWRHFAPVQAELGWAYEVYRDCIERVSALAKGSQSELYVTQEYRNGKGTLLKLREDGSISQVMQGLSKPDGLLAYRGGIAISQEGMGNLPVLWMHGRRISTLLLGRSVEQLASDGRYLYAIEDRTSGRLLRLDPTTGRIDILRDGLNEAEAITACSNGQLFYTEKIHGWVKRLNTNGVDEVIWSGLNQPGFLLCDEHGLWVSEDATHMARLLLLDKTGAKHVILDHLRSPQTLLRLASGHYLLSEQGRNRILELNRS</sequence>
<dbReference type="EMBL" id="JACHXI010000033">
    <property type="protein sequence ID" value="MBB3105316.1"/>
    <property type="molecule type" value="Genomic_DNA"/>
</dbReference>
<protein>
    <submittedName>
        <fullName evidence="1">Uncharacterized protein</fullName>
    </submittedName>
</protein>
<dbReference type="RefSeq" id="WP_246336100.1">
    <property type="nucleotide sequence ID" value="NZ_JACHXI010000033.1"/>
</dbReference>
<accession>A0A839TA31</accession>
<organism evidence="1 2">
    <name type="scientific">Azomonas macrocytogenes</name>
    <name type="common">Azotobacter macrocytogenes</name>
    <dbReference type="NCBI Taxonomy" id="69962"/>
    <lineage>
        <taxon>Bacteria</taxon>
        <taxon>Pseudomonadati</taxon>
        <taxon>Pseudomonadota</taxon>
        <taxon>Gammaproteobacteria</taxon>
        <taxon>Pseudomonadales</taxon>
        <taxon>Pseudomonadaceae</taxon>
        <taxon>Azomonas</taxon>
    </lineage>
</organism>
<dbReference type="Gene3D" id="2.120.10.30">
    <property type="entry name" value="TolB, C-terminal domain"/>
    <property type="match status" value="1"/>
</dbReference>
<name>A0A839TA31_AZOMA</name>
<dbReference type="InterPro" id="IPR011042">
    <property type="entry name" value="6-blade_b-propeller_TolB-like"/>
</dbReference>
<evidence type="ECO:0000313" key="1">
    <source>
        <dbReference type="EMBL" id="MBB3105316.1"/>
    </source>
</evidence>
<gene>
    <name evidence="1" type="ORF">FHR87_003752</name>
</gene>
<dbReference type="Proteomes" id="UP000549250">
    <property type="component" value="Unassembled WGS sequence"/>
</dbReference>
<reference evidence="1 2" key="1">
    <citation type="submission" date="2020-08" db="EMBL/GenBank/DDBJ databases">
        <title>Genomic Encyclopedia of Type Strains, Phase III (KMG-III): the genomes of soil and plant-associated and newly described type strains.</title>
        <authorList>
            <person name="Whitman W."/>
        </authorList>
    </citation>
    <scope>NUCLEOTIDE SEQUENCE [LARGE SCALE GENOMIC DNA]</scope>
    <source>
        <strain evidence="1 2">CECT 4462</strain>
    </source>
</reference>
<dbReference type="SUPFAM" id="SSF101898">
    <property type="entry name" value="NHL repeat"/>
    <property type="match status" value="1"/>
</dbReference>
<proteinExistence type="predicted"/>
<comment type="caution">
    <text evidence="1">The sequence shown here is derived from an EMBL/GenBank/DDBJ whole genome shotgun (WGS) entry which is preliminary data.</text>
</comment>
<evidence type="ECO:0000313" key="2">
    <source>
        <dbReference type="Proteomes" id="UP000549250"/>
    </source>
</evidence>